<feature type="transmembrane region" description="Helical" evidence="7">
    <location>
        <begin position="258"/>
        <end position="276"/>
    </location>
</feature>
<evidence type="ECO:0000256" key="2">
    <source>
        <dbReference type="ARBA" id="ARBA00022475"/>
    </source>
</evidence>
<dbReference type="EMBL" id="JABBVZ010000085">
    <property type="protein sequence ID" value="NMP24123.1"/>
    <property type="molecule type" value="Genomic_DNA"/>
</dbReference>
<dbReference type="CDD" id="cd06581">
    <property type="entry name" value="TM_PBP1_LivM_like"/>
    <property type="match status" value="1"/>
</dbReference>
<dbReference type="RefSeq" id="WP_169101968.1">
    <property type="nucleotide sequence ID" value="NZ_JABBVZ010000085.1"/>
</dbReference>
<feature type="transmembrane region" description="Helical" evidence="7">
    <location>
        <begin position="228"/>
        <end position="246"/>
    </location>
</feature>
<evidence type="ECO:0000256" key="1">
    <source>
        <dbReference type="ARBA" id="ARBA00004651"/>
    </source>
</evidence>
<evidence type="ECO:0000256" key="4">
    <source>
        <dbReference type="ARBA" id="ARBA00022989"/>
    </source>
</evidence>
<feature type="region of interest" description="Disordered" evidence="6">
    <location>
        <begin position="311"/>
        <end position="335"/>
    </location>
</feature>
<evidence type="ECO:0000256" key="7">
    <source>
        <dbReference type="SAM" id="Phobius"/>
    </source>
</evidence>
<feature type="transmembrane region" description="Helical" evidence="7">
    <location>
        <begin position="73"/>
        <end position="94"/>
    </location>
</feature>
<dbReference type="GO" id="GO:0015658">
    <property type="term" value="F:branched-chain amino acid transmembrane transporter activity"/>
    <property type="evidence" value="ECO:0007669"/>
    <property type="project" value="InterPro"/>
</dbReference>
<dbReference type="GO" id="GO:0005886">
    <property type="term" value="C:plasma membrane"/>
    <property type="evidence" value="ECO:0007669"/>
    <property type="project" value="UniProtKB-SubCell"/>
</dbReference>
<protein>
    <submittedName>
        <fullName evidence="8">Branched-chain amino acid ABC transporter permease</fullName>
    </submittedName>
</protein>
<keyword evidence="2" id="KW-1003">Cell membrane</keyword>
<accession>A0A7Y0Q3D3</accession>
<comment type="subcellular location">
    <subcellularLocation>
        <location evidence="1">Cell membrane</location>
        <topology evidence="1">Multi-pass membrane protein</topology>
    </subcellularLocation>
</comment>
<keyword evidence="5 7" id="KW-0472">Membrane</keyword>
<gene>
    <name evidence="8" type="ORF">HIJ39_17465</name>
</gene>
<name>A0A7Y0Q3D3_9FIRM</name>
<dbReference type="InterPro" id="IPR043428">
    <property type="entry name" value="LivM-like"/>
</dbReference>
<dbReference type="InterPro" id="IPR001851">
    <property type="entry name" value="ABC_transp_permease"/>
</dbReference>
<comment type="caution">
    <text evidence="8">The sequence shown here is derived from an EMBL/GenBank/DDBJ whole genome shotgun (WGS) entry which is preliminary data.</text>
</comment>
<feature type="transmembrane region" description="Helical" evidence="7">
    <location>
        <begin position="148"/>
        <end position="167"/>
    </location>
</feature>
<dbReference type="Proteomes" id="UP000533476">
    <property type="component" value="Unassembled WGS sequence"/>
</dbReference>
<evidence type="ECO:0000256" key="3">
    <source>
        <dbReference type="ARBA" id="ARBA00022692"/>
    </source>
</evidence>
<evidence type="ECO:0000313" key="8">
    <source>
        <dbReference type="EMBL" id="NMP24123.1"/>
    </source>
</evidence>
<proteinExistence type="predicted"/>
<keyword evidence="3 7" id="KW-0812">Transmembrane</keyword>
<evidence type="ECO:0000256" key="6">
    <source>
        <dbReference type="SAM" id="MobiDB-lite"/>
    </source>
</evidence>
<keyword evidence="9" id="KW-1185">Reference proteome</keyword>
<evidence type="ECO:0000313" key="9">
    <source>
        <dbReference type="Proteomes" id="UP000533476"/>
    </source>
</evidence>
<feature type="transmembrane region" description="Helical" evidence="7">
    <location>
        <begin position="282"/>
        <end position="299"/>
    </location>
</feature>
<feature type="transmembrane region" description="Helical" evidence="7">
    <location>
        <begin position="6"/>
        <end position="24"/>
    </location>
</feature>
<feature type="transmembrane region" description="Helical" evidence="7">
    <location>
        <begin position="201"/>
        <end position="222"/>
    </location>
</feature>
<evidence type="ECO:0000256" key="5">
    <source>
        <dbReference type="ARBA" id="ARBA00023136"/>
    </source>
</evidence>
<keyword evidence="4 7" id="KW-1133">Transmembrane helix</keyword>
<feature type="transmembrane region" description="Helical" evidence="7">
    <location>
        <begin position="31"/>
        <end position="53"/>
    </location>
</feature>
<sequence>MITYALNLVIYFFIDLILVLSVNLQLGLLGIANLGFMLFMGLGGYLGALLSMGPNSSVALQHYFFGATLPFPLPMIGGILLGMLVGLGVGYLVLTNMRGHYLAIMTLAVFMIGYTFLQGVVPIVNGENGLYNIPQPLSAIAGAGHFSYQWEFAVLAGLLAILSFWFCQRVIHSPFGRAAKAVRENESGAEALGKNPFRIRLIVMVAAAGLTALAGVLMAQYVTAWSPPAWSLTEIFPAMAALIVGGRGNNWGAALGTFVIYILVGQGIGFIPIMANNPNAEYAIQWTIFGALVVAFLWFRPAGLIPERKARWPERTSHRQATSPPMSHVEEATHG</sequence>
<dbReference type="AlphaFoldDB" id="A0A7Y0Q3D3"/>
<organism evidence="8 9">
    <name type="scientific">Sulfobacillus harzensis</name>
    <dbReference type="NCBI Taxonomy" id="2729629"/>
    <lineage>
        <taxon>Bacteria</taxon>
        <taxon>Bacillati</taxon>
        <taxon>Bacillota</taxon>
        <taxon>Clostridia</taxon>
        <taxon>Eubacteriales</taxon>
        <taxon>Clostridiales Family XVII. Incertae Sedis</taxon>
        <taxon>Sulfobacillus</taxon>
    </lineage>
</organism>
<feature type="transmembrane region" description="Helical" evidence="7">
    <location>
        <begin position="101"/>
        <end position="124"/>
    </location>
</feature>
<reference evidence="8 9" key="1">
    <citation type="submission" date="2020-04" db="EMBL/GenBank/DDBJ databases">
        <authorList>
            <person name="Zhang R."/>
            <person name="Schippers A."/>
        </authorList>
    </citation>
    <scope>NUCLEOTIDE SEQUENCE [LARGE SCALE GENOMIC DNA]</scope>
    <source>
        <strain evidence="8 9">DSM 109850</strain>
    </source>
</reference>
<dbReference type="PANTHER" id="PTHR30482">
    <property type="entry name" value="HIGH-AFFINITY BRANCHED-CHAIN AMINO ACID TRANSPORT SYSTEM PERMEASE"/>
    <property type="match status" value="1"/>
</dbReference>
<dbReference type="Pfam" id="PF02653">
    <property type="entry name" value="BPD_transp_2"/>
    <property type="match status" value="1"/>
</dbReference>
<dbReference type="PANTHER" id="PTHR30482:SF1">
    <property type="entry name" value="BRANCHED-CHAIN AMINO ACID TRANSPORT PERMEASE PROTEIN LIVM-RELATED"/>
    <property type="match status" value="1"/>
</dbReference>